<dbReference type="EMBL" id="NBII01000002">
    <property type="protein sequence ID" value="PAV21706.1"/>
    <property type="molecule type" value="Genomic_DNA"/>
</dbReference>
<dbReference type="InParanoid" id="A0A286UQ31"/>
<dbReference type="Proteomes" id="UP000217199">
    <property type="component" value="Unassembled WGS sequence"/>
</dbReference>
<name>A0A286UQ31_9AGAM</name>
<organism evidence="6 7">
    <name type="scientific">Pyrrhoderma noxium</name>
    <dbReference type="NCBI Taxonomy" id="2282107"/>
    <lineage>
        <taxon>Eukaryota</taxon>
        <taxon>Fungi</taxon>
        <taxon>Dikarya</taxon>
        <taxon>Basidiomycota</taxon>
        <taxon>Agaricomycotina</taxon>
        <taxon>Agaricomycetes</taxon>
        <taxon>Hymenochaetales</taxon>
        <taxon>Hymenochaetaceae</taxon>
        <taxon>Pyrrhoderma</taxon>
    </lineage>
</organism>
<evidence type="ECO:0000256" key="4">
    <source>
        <dbReference type="SAM" id="MobiDB-lite"/>
    </source>
</evidence>
<gene>
    <name evidence="6" type="ORF">PNOK_0166300</name>
</gene>
<dbReference type="STRING" id="2282107.A0A286UQ31"/>
<feature type="compositionally biased region" description="Pro residues" evidence="4">
    <location>
        <begin position="61"/>
        <end position="74"/>
    </location>
</feature>
<comment type="caution">
    <text evidence="6">The sequence shown here is derived from an EMBL/GenBank/DDBJ whole genome shotgun (WGS) entry which is preliminary data.</text>
</comment>
<protein>
    <submittedName>
        <fullName evidence="6">Uncharacterized protein</fullName>
    </submittedName>
</protein>
<keyword evidence="1 5" id="KW-0812">Transmembrane</keyword>
<keyword evidence="7" id="KW-1185">Reference proteome</keyword>
<dbReference type="PANTHER" id="PTHR28263">
    <property type="entry name" value="GOLGI TO ER TRAFFIC PROTEIN 2"/>
    <property type="match status" value="1"/>
</dbReference>
<dbReference type="InterPro" id="IPR028143">
    <property type="entry name" value="Get2/sif1"/>
</dbReference>
<evidence type="ECO:0000313" key="6">
    <source>
        <dbReference type="EMBL" id="PAV21706.1"/>
    </source>
</evidence>
<feature type="region of interest" description="Disordered" evidence="4">
    <location>
        <begin position="1"/>
        <end position="85"/>
    </location>
</feature>
<proteinExistence type="predicted"/>
<evidence type="ECO:0000313" key="7">
    <source>
        <dbReference type="Proteomes" id="UP000217199"/>
    </source>
</evidence>
<accession>A0A286UQ31</accession>
<feature type="transmembrane region" description="Helical" evidence="5">
    <location>
        <begin position="273"/>
        <end position="291"/>
    </location>
</feature>
<evidence type="ECO:0000256" key="5">
    <source>
        <dbReference type="SAM" id="Phobius"/>
    </source>
</evidence>
<feature type="compositionally biased region" description="Polar residues" evidence="4">
    <location>
        <begin position="75"/>
        <end position="85"/>
    </location>
</feature>
<dbReference type="OrthoDB" id="5393181at2759"/>
<reference evidence="6 7" key="1">
    <citation type="journal article" date="2017" name="Mol. Ecol.">
        <title>Comparative and population genomic landscape of Phellinus noxius: A hypervariable fungus causing root rot in trees.</title>
        <authorList>
            <person name="Chung C.L."/>
            <person name="Lee T.J."/>
            <person name="Akiba M."/>
            <person name="Lee H.H."/>
            <person name="Kuo T.H."/>
            <person name="Liu D."/>
            <person name="Ke H.M."/>
            <person name="Yokoi T."/>
            <person name="Roa M.B."/>
            <person name="Lu M.J."/>
            <person name="Chang Y.Y."/>
            <person name="Ann P.J."/>
            <person name="Tsai J.N."/>
            <person name="Chen C.Y."/>
            <person name="Tzean S.S."/>
            <person name="Ota Y."/>
            <person name="Hattori T."/>
            <person name="Sahashi N."/>
            <person name="Liou R.F."/>
            <person name="Kikuchi T."/>
            <person name="Tsai I.J."/>
        </authorList>
    </citation>
    <scope>NUCLEOTIDE SEQUENCE [LARGE SCALE GENOMIC DNA]</scope>
    <source>
        <strain evidence="6 7">FFPRI411160</strain>
    </source>
</reference>
<dbReference type="Pfam" id="PF08690">
    <property type="entry name" value="GET2"/>
    <property type="match status" value="1"/>
</dbReference>
<evidence type="ECO:0000256" key="3">
    <source>
        <dbReference type="ARBA" id="ARBA00023136"/>
    </source>
</evidence>
<evidence type="ECO:0000256" key="1">
    <source>
        <dbReference type="ARBA" id="ARBA00022692"/>
    </source>
</evidence>
<dbReference type="AlphaFoldDB" id="A0A286UQ31"/>
<dbReference type="GO" id="GO:0006890">
    <property type="term" value="P:retrograde vesicle-mediated transport, Golgi to endoplasmic reticulum"/>
    <property type="evidence" value="ECO:0007669"/>
    <property type="project" value="TreeGrafter"/>
</dbReference>
<sequence length="292" mass="31956">MSSAAAREARRKAILSRGSDRLSKLTSSARGENHPAYTNIEPPTRNAPTMESFVGEESIMPTPPIRPDDGPTPPLQKSSNETGPTAWSVEEQQEFMRALMNAEPRIPPGLGDGEGGPGGELAAMMKMMGADSQMPPPMTQAQPPAAPSLYSKLRPLVHLLASWSLLSFFAFSLEPQAYASQPGSQVSSVWDRWAELGWRSAKEPFGVQPLPFFWAFVTLQLVLHSFQIFTRLDPVRPPTLLALALPYLPPTARSVITNVLVYVRMFGMLVDDLAILIFGIGLLIWASSWVSI</sequence>
<keyword evidence="2 5" id="KW-1133">Transmembrane helix</keyword>
<keyword evidence="3 5" id="KW-0472">Membrane</keyword>
<dbReference type="PANTHER" id="PTHR28263:SF1">
    <property type="entry name" value="GOLGI TO ER TRAFFIC PROTEIN 2"/>
    <property type="match status" value="1"/>
</dbReference>
<evidence type="ECO:0000256" key="2">
    <source>
        <dbReference type="ARBA" id="ARBA00022989"/>
    </source>
</evidence>